<accession>A0A7W7LNL5</accession>
<dbReference type="Proteomes" id="UP000556084">
    <property type="component" value="Unassembled WGS sequence"/>
</dbReference>
<proteinExistence type="predicted"/>
<dbReference type="AlphaFoldDB" id="A0A7W7LNL5"/>
<sequence>MLTQPLCVVHLFKGKAKPAVTGVKGYTVCQKHLSFQDAFFRQWEIVQDPKQDPKKG</sequence>
<gene>
    <name evidence="1" type="ORF">FHS39_002590</name>
</gene>
<dbReference type="EMBL" id="JACHJH010000003">
    <property type="protein sequence ID" value="MBB4893559.1"/>
    <property type="molecule type" value="Genomic_DNA"/>
</dbReference>
<evidence type="ECO:0000313" key="2">
    <source>
        <dbReference type="Proteomes" id="UP000556084"/>
    </source>
</evidence>
<keyword evidence="2" id="KW-1185">Reference proteome</keyword>
<name>A0A7W7LNL5_9ACTN</name>
<protein>
    <submittedName>
        <fullName evidence="1">Uncharacterized protein</fullName>
    </submittedName>
</protein>
<evidence type="ECO:0000313" key="1">
    <source>
        <dbReference type="EMBL" id="MBB4893559.1"/>
    </source>
</evidence>
<dbReference type="RefSeq" id="WP_184349429.1">
    <property type="nucleotide sequence ID" value="NZ_JACHJH010000003.1"/>
</dbReference>
<comment type="caution">
    <text evidence="1">The sequence shown here is derived from an EMBL/GenBank/DDBJ whole genome shotgun (WGS) entry which is preliminary data.</text>
</comment>
<organism evidence="1 2">
    <name type="scientific">Streptomyces olivoverticillatus</name>
    <dbReference type="NCBI Taxonomy" id="66427"/>
    <lineage>
        <taxon>Bacteria</taxon>
        <taxon>Bacillati</taxon>
        <taxon>Actinomycetota</taxon>
        <taxon>Actinomycetes</taxon>
        <taxon>Kitasatosporales</taxon>
        <taxon>Streptomycetaceae</taxon>
        <taxon>Streptomyces</taxon>
    </lineage>
</organism>
<reference evidence="1 2" key="1">
    <citation type="submission" date="2020-08" db="EMBL/GenBank/DDBJ databases">
        <title>Genomic Encyclopedia of Type Strains, Phase III (KMG-III): the genomes of soil and plant-associated and newly described type strains.</title>
        <authorList>
            <person name="Whitman W."/>
        </authorList>
    </citation>
    <scope>NUCLEOTIDE SEQUENCE [LARGE SCALE GENOMIC DNA]</scope>
    <source>
        <strain evidence="1 2">CECT 3266</strain>
    </source>
</reference>